<keyword evidence="2" id="KW-1185">Reference proteome</keyword>
<proteinExistence type="predicted"/>
<gene>
    <name evidence="1" type="ORF">GCM10023260_02310</name>
</gene>
<dbReference type="EMBL" id="BAABIY010000004">
    <property type="protein sequence ID" value="GAA5094777.1"/>
    <property type="molecule type" value="Genomic_DNA"/>
</dbReference>
<evidence type="ECO:0000313" key="1">
    <source>
        <dbReference type="EMBL" id="GAA5094777.1"/>
    </source>
</evidence>
<accession>A0ABP9MCZ2</accession>
<dbReference type="InterPro" id="IPR054259">
    <property type="entry name" value="DUF6990"/>
</dbReference>
<organism evidence="1 2">
    <name type="scientific">Bartonella acomydis</name>
    <dbReference type="NCBI Taxonomy" id="686234"/>
    <lineage>
        <taxon>Bacteria</taxon>
        <taxon>Pseudomonadati</taxon>
        <taxon>Pseudomonadota</taxon>
        <taxon>Alphaproteobacteria</taxon>
        <taxon>Hyphomicrobiales</taxon>
        <taxon>Bartonellaceae</taxon>
        <taxon>Bartonella</taxon>
    </lineage>
</organism>
<evidence type="ECO:0000313" key="2">
    <source>
        <dbReference type="Proteomes" id="UP001501525"/>
    </source>
</evidence>
<comment type="caution">
    <text evidence="1">The sequence shown here is derived from an EMBL/GenBank/DDBJ whole genome shotgun (WGS) entry which is preliminary data.</text>
</comment>
<sequence>MGKGAKSKTDNTDYALLHIGALALLGNVETLQFYYQSFSAGDHLGFDESIQQLHLERAIALAKGVAKSKQLSYALIEHITKDFSNHSELSSEE</sequence>
<reference evidence="2" key="1">
    <citation type="journal article" date="2019" name="Int. J. Syst. Evol. Microbiol.">
        <title>The Global Catalogue of Microorganisms (GCM) 10K type strain sequencing project: providing services to taxonomists for standard genome sequencing and annotation.</title>
        <authorList>
            <consortium name="The Broad Institute Genomics Platform"/>
            <consortium name="The Broad Institute Genome Sequencing Center for Infectious Disease"/>
            <person name="Wu L."/>
            <person name="Ma J."/>
        </authorList>
    </citation>
    <scope>NUCLEOTIDE SEQUENCE [LARGE SCALE GENOMIC DNA]</scope>
    <source>
        <strain evidence="2">JCM 17706</strain>
    </source>
</reference>
<dbReference type="Proteomes" id="UP001501525">
    <property type="component" value="Unassembled WGS sequence"/>
</dbReference>
<dbReference type="Pfam" id="PF22499">
    <property type="entry name" value="DUF6990"/>
    <property type="match status" value="1"/>
</dbReference>
<name>A0ABP9MCZ2_9HYPH</name>
<protein>
    <submittedName>
        <fullName evidence="1">Uncharacterized protein</fullName>
    </submittedName>
</protein>